<protein>
    <submittedName>
        <fullName evidence="2">Uncharacterized protein</fullName>
    </submittedName>
</protein>
<reference evidence="2" key="1">
    <citation type="submission" date="2022-03" db="EMBL/GenBank/DDBJ databases">
        <authorList>
            <person name="Sayadi A."/>
        </authorList>
    </citation>
    <scope>NUCLEOTIDE SEQUENCE</scope>
</reference>
<evidence type="ECO:0000256" key="1">
    <source>
        <dbReference type="SAM" id="MobiDB-lite"/>
    </source>
</evidence>
<dbReference type="Proteomes" id="UP001152888">
    <property type="component" value="Unassembled WGS sequence"/>
</dbReference>
<accession>A0A9P0L5M4</accession>
<dbReference type="EMBL" id="CAKOFQ010007041">
    <property type="protein sequence ID" value="CAH1988300.1"/>
    <property type="molecule type" value="Genomic_DNA"/>
</dbReference>
<gene>
    <name evidence="2" type="ORF">ACAOBT_LOCUS18393</name>
</gene>
<feature type="region of interest" description="Disordered" evidence="1">
    <location>
        <begin position="190"/>
        <end position="221"/>
    </location>
</feature>
<evidence type="ECO:0000313" key="2">
    <source>
        <dbReference type="EMBL" id="CAH1988300.1"/>
    </source>
</evidence>
<proteinExistence type="predicted"/>
<dbReference type="OrthoDB" id="6754767at2759"/>
<sequence>MSRNIHPQQLQQQNQPQNFQQQNQQPYTYYTTTEYYNNLEQVHRKQEGDFSTDYVSDSDGCYSDHQTQQYVQLGDAYDTNQVVPGHTGAQAGDPGIYGSQAGTKPHKRPHTLIAVAADNYPQYYDVAAFQQYPRNYHNPTTCPLASLSQQISSLAQQRAFSGPQPPLITVSQPETTYSFGDVPDVRQHQYQTVRRPQKSQNATAKQSGGIKKYPITVQTPK</sequence>
<dbReference type="AlphaFoldDB" id="A0A9P0L5M4"/>
<name>A0A9P0L5M4_ACAOB</name>
<feature type="region of interest" description="Disordered" evidence="1">
    <location>
        <begin position="1"/>
        <end position="21"/>
    </location>
</feature>
<organism evidence="2 3">
    <name type="scientific">Acanthoscelides obtectus</name>
    <name type="common">Bean weevil</name>
    <name type="synonym">Bruchus obtectus</name>
    <dbReference type="NCBI Taxonomy" id="200917"/>
    <lineage>
        <taxon>Eukaryota</taxon>
        <taxon>Metazoa</taxon>
        <taxon>Ecdysozoa</taxon>
        <taxon>Arthropoda</taxon>
        <taxon>Hexapoda</taxon>
        <taxon>Insecta</taxon>
        <taxon>Pterygota</taxon>
        <taxon>Neoptera</taxon>
        <taxon>Endopterygota</taxon>
        <taxon>Coleoptera</taxon>
        <taxon>Polyphaga</taxon>
        <taxon>Cucujiformia</taxon>
        <taxon>Chrysomeloidea</taxon>
        <taxon>Chrysomelidae</taxon>
        <taxon>Bruchinae</taxon>
        <taxon>Bruchini</taxon>
        <taxon>Acanthoscelides</taxon>
    </lineage>
</organism>
<keyword evidence="3" id="KW-1185">Reference proteome</keyword>
<comment type="caution">
    <text evidence="2">The sequence shown here is derived from an EMBL/GenBank/DDBJ whole genome shotgun (WGS) entry which is preliminary data.</text>
</comment>
<feature type="compositionally biased region" description="Low complexity" evidence="1">
    <location>
        <begin position="8"/>
        <end position="21"/>
    </location>
</feature>
<feature type="compositionally biased region" description="Polar residues" evidence="1">
    <location>
        <begin position="190"/>
        <end position="206"/>
    </location>
</feature>
<evidence type="ECO:0000313" key="3">
    <source>
        <dbReference type="Proteomes" id="UP001152888"/>
    </source>
</evidence>